<dbReference type="GO" id="GO:0006915">
    <property type="term" value="P:apoptotic process"/>
    <property type="evidence" value="ECO:0007669"/>
    <property type="project" value="UniProtKB-KW"/>
</dbReference>
<protein>
    <submittedName>
        <fullName evidence="3">Uncharacterized protein</fullName>
    </submittedName>
</protein>
<name>A0A9P0EDX6_NEZVI</name>
<sequence length="408" mass="47162">MVHHKIIILCIQREILTGSRDPSQHEEVYRGILGLSLMRPIDNKMVCQLIPKFFKHFPQLAKRALEVYFDLCEDDDVAVRQEAIKGLPQLCGEIQEYTVLIARLLAKLLLKTDSGEVSIVSESLVSVIQWDPVSAIAVILDQIKKGSYKVLGSAKTFFNPVVNSNEYLIFFCKKILPKFMSFPGAKYGSESAIAILKLLTEVATYSDLKFIDDLIDEVFDVLTQFLPIPAKDEQDTYKRLQFPSVECLLYTMHHMMRSTPSYFLYKPDQLTDFRIRLLYLLRASHTYTKILEDVLKKKEKDEEDRAKIVTLKIISNIKILIKDFFRNPPSQKSLIVLSWLGIENPSAKRKATSADRTSKIFKGHYGQRVHRPRMFVPKVPKYLCNMYPPNIRLSRFDKWALDYVIKTE</sequence>
<evidence type="ECO:0000256" key="1">
    <source>
        <dbReference type="ARBA" id="ARBA00009515"/>
    </source>
</evidence>
<evidence type="ECO:0000256" key="2">
    <source>
        <dbReference type="ARBA" id="ARBA00022703"/>
    </source>
</evidence>
<dbReference type="GO" id="GO:0003723">
    <property type="term" value="F:RNA binding"/>
    <property type="evidence" value="ECO:0007669"/>
    <property type="project" value="TreeGrafter"/>
</dbReference>
<keyword evidence="4" id="KW-1185">Reference proteome</keyword>
<dbReference type="SUPFAM" id="SSF48371">
    <property type="entry name" value="ARM repeat"/>
    <property type="match status" value="1"/>
</dbReference>
<dbReference type="InterPro" id="IPR016024">
    <property type="entry name" value="ARM-type_fold"/>
</dbReference>
<dbReference type="InterPro" id="IPR008383">
    <property type="entry name" value="API5"/>
</dbReference>
<dbReference type="AlphaFoldDB" id="A0A9P0EDX6"/>
<organism evidence="3 4">
    <name type="scientific">Nezara viridula</name>
    <name type="common">Southern green stink bug</name>
    <name type="synonym">Cimex viridulus</name>
    <dbReference type="NCBI Taxonomy" id="85310"/>
    <lineage>
        <taxon>Eukaryota</taxon>
        <taxon>Metazoa</taxon>
        <taxon>Ecdysozoa</taxon>
        <taxon>Arthropoda</taxon>
        <taxon>Hexapoda</taxon>
        <taxon>Insecta</taxon>
        <taxon>Pterygota</taxon>
        <taxon>Neoptera</taxon>
        <taxon>Paraneoptera</taxon>
        <taxon>Hemiptera</taxon>
        <taxon>Heteroptera</taxon>
        <taxon>Panheteroptera</taxon>
        <taxon>Pentatomomorpha</taxon>
        <taxon>Pentatomoidea</taxon>
        <taxon>Pentatomidae</taxon>
        <taxon>Pentatominae</taxon>
        <taxon>Nezara</taxon>
    </lineage>
</organism>
<dbReference type="PANTHER" id="PTHR12758:SF19">
    <property type="entry name" value="APOPTOSIS INHIBITOR 5"/>
    <property type="match status" value="1"/>
</dbReference>
<gene>
    <name evidence="3" type="ORF">NEZAVI_LOCUS5144</name>
</gene>
<dbReference type="Proteomes" id="UP001152798">
    <property type="component" value="Chromosome 3"/>
</dbReference>
<proteinExistence type="inferred from homology"/>
<keyword evidence="2" id="KW-0053">Apoptosis</keyword>
<dbReference type="EMBL" id="OV725079">
    <property type="protein sequence ID" value="CAH1394705.1"/>
    <property type="molecule type" value="Genomic_DNA"/>
</dbReference>
<dbReference type="PANTHER" id="PTHR12758">
    <property type="entry name" value="APOPTOSIS INHIBITOR 5-RELATED"/>
    <property type="match status" value="1"/>
</dbReference>
<reference evidence="3" key="1">
    <citation type="submission" date="2022-01" db="EMBL/GenBank/DDBJ databases">
        <authorList>
            <person name="King R."/>
        </authorList>
    </citation>
    <scope>NUCLEOTIDE SEQUENCE</scope>
</reference>
<comment type="similarity">
    <text evidence="1">Belongs to the API5 family.</text>
</comment>
<dbReference type="Pfam" id="PF05918">
    <property type="entry name" value="API5"/>
    <property type="match status" value="2"/>
</dbReference>
<dbReference type="OrthoDB" id="19224at2759"/>
<dbReference type="GO" id="GO:0005634">
    <property type="term" value="C:nucleus"/>
    <property type="evidence" value="ECO:0007669"/>
    <property type="project" value="TreeGrafter"/>
</dbReference>
<dbReference type="GO" id="GO:0043066">
    <property type="term" value="P:negative regulation of apoptotic process"/>
    <property type="evidence" value="ECO:0007669"/>
    <property type="project" value="TreeGrafter"/>
</dbReference>
<evidence type="ECO:0000313" key="3">
    <source>
        <dbReference type="EMBL" id="CAH1394705.1"/>
    </source>
</evidence>
<evidence type="ECO:0000313" key="4">
    <source>
        <dbReference type="Proteomes" id="UP001152798"/>
    </source>
</evidence>
<accession>A0A9P0EDX6</accession>